<proteinExistence type="predicted"/>
<protein>
    <submittedName>
        <fullName evidence="1">Uncharacterized protein</fullName>
    </submittedName>
</protein>
<gene>
    <name evidence="1" type="ORF">CCAM_LOCUS3511</name>
</gene>
<sequence>MDDSGNLLKQYPYVTSQDVDYLREGYGALEDISQLVRRINTARETEQANGREHVLAGPLLDVQSVHVLPKAAHKGRPVFVYGRIHVSYLHISDGRQMHLDIYNRSADDAEYISPTGGYLTLTWPDDNHWKVYDLWMKLDKTTIAVDLYLKIGDRTAPLAVDDILVGDTTKGFRIGLDAELLPESELVVLEWSPLGRILVLVLTFGYGDRNRNCLE</sequence>
<dbReference type="Proteomes" id="UP000595140">
    <property type="component" value="Unassembled WGS sequence"/>
</dbReference>
<name>A0A484KB50_9ASTE</name>
<evidence type="ECO:0000313" key="1">
    <source>
        <dbReference type="EMBL" id="VFQ61735.1"/>
    </source>
</evidence>
<dbReference type="AlphaFoldDB" id="A0A484KB50"/>
<accession>A0A484KB50</accession>
<reference evidence="1 2" key="1">
    <citation type="submission" date="2018-04" db="EMBL/GenBank/DDBJ databases">
        <authorList>
            <person name="Vogel A."/>
        </authorList>
    </citation>
    <scope>NUCLEOTIDE SEQUENCE [LARGE SCALE GENOMIC DNA]</scope>
</reference>
<organism evidence="1 2">
    <name type="scientific">Cuscuta campestris</name>
    <dbReference type="NCBI Taxonomy" id="132261"/>
    <lineage>
        <taxon>Eukaryota</taxon>
        <taxon>Viridiplantae</taxon>
        <taxon>Streptophyta</taxon>
        <taxon>Embryophyta</taxon>
        <taxon>Tracheophyta</taxon>
        <taxon>Spermatophyta</taxon>
        <taxon>Magnoliopsida</taxon>
        <taxon>eudicotyledons</taxon>
        <taxon>Gunneridae</taxon>
        <taxon>Pentapetalae</taxon>
        <taxon>asterids</taxon>
        <taxon>lamiids</taxon>
        <taxon>Solanales</taxon>
        <taxon>Convolvulaceae</taxon>
        <taxon>Cuscuteae</taxon>
        <taxon>Cuscuta</taxon>
        <taxon>Cuscuta subgen. Grammica</taxon>
        <taxon>Cuscuta sect. Cleistogrammica</taxon>
    </lineage>
</organism>
<dbReference type="OrthoDB" id="1328512at2759"/>
<keyword evidence="2" id="KW-1185">Reference proteome</keyword>
<evidence type="ECO:0000313" key="2">
    <source>
        <dbReference type="Proteomes" id="UP000595140"/>
    </source>
</evidence>
<dbReference type="EMBL" id="OOIL02000203">
    <property type="protein sequence ID" value="VFQ61735.1"/>
    <property type="molecule type" value="Genomic_DNA"/>
</dbReference>